<reference evidence="2 3" key="1">
    <citation type="submission" date="2014-11" db="EMBL/GenBank/DDBJ databases">
        <authorList>
            <person name="Zhu J."/>
            <person name="Qi W."/>
            <person name="Song R."/>
        </authorList>
    </citation>
    <scope>NUCLEOTIDE SEQUENCE [LARGE SCALE GENOMIC DNA]</scope>
</reference>
<accession>A0A0G4ETT6</accession>
<name>A0A0G4ETT6_VITBC</name>
<organism evidence="2 3">
    <name type="scientific">Vitrella brassicaformis (strain CCMP3155)</name>
    <dbReference type="NCBI Taxonomy" id="1169540"/>
    <lineage>
        <taxon>Eukaryota</taxon>
        <taxon>Sar</taxon>
        <taxon>Alveolata</taxon>
        <taxon>Colpodellida</taxon>
        <taxon>Vitrellaceae</taxon>
        <taxon>Vitrella</taxon>
    </lineage>
</organism>
<evidence type="ECO:0000313" key="3">
    <source>
        <dbReference type="Proteomes" id="UP000041254"/>
    </source>
</evidence>
<dbReference type="AlphaFoldDB" id="A0A0G4ETT6"/>
<evidence type="ECO:0000256" key="1">
    <source>
        <dbReference type="SAM" id="MobiDB-lite"/>
    </source>
</evidence>
<feature type="region of interest" description="Disordered" evidence="1">
    <location>
        <begin position="371"/>
        <end position="428"/>
    </location>
</feature>
<evidence type="ECO:0000313" key="2">
    <source>
        <dbReference type="EMBL" id="CEM01473.1"/>
    </source>
</evidence>
<dbReference type="EMBL" id="CDMY01000305">
    <property type="protein sequence ID" value="CEM01473.1"/>
    <property type="molecule type" value="Genomic_DNA"/>
</dbReference>
<dbReference type="Proteomes" id="UP000041254">
    <property type="component" value="Unassembled WGS sequence"/>
</dbReference>
<gene>
    <name evidence="2" type="ORF">Vbra_13103</name>
</gene>
<feature type="compositionally biased region" description="Low complexity" evidence="1">
    <location>
        <begin position="371"/>
        <end position="383"/>
    </location>
</feature>
<feature type="compositionally biased region" description="Gly residues" evidence="1">
    <location>
        <begin position="416"/>
        <end position="428"/>
    </location>
</feature>
<dbReference type="InParanoid" id="A0A0G4ETT6"/>
<feature type="compositionally biased region" description="Acidic residues" evidence="1">
    <location>
        <begin position="386"/>
        <end position="401"/>
    </location>
</feature>
<protein>
    <submittedName>
        <fullName evidence="2">Uncharacterized protein</fullName>
    </submittedName>
</protein>
<sequence>MGAAAGTVKSNDEASPAINGQVLDFIHRDGRDELHEDVKDLGSMRNAPRFFGNDHFPAQALRGRLDRSLNRIRLADGTRLAAVLAFDTQTVVGAQLLLAAIWMVEEQRWDEVAEVLQWASQCGNCTLPVNLTADDIRTHVSKTAYSSVARVLAQLMVVGRHVQFGDGSRLQLFRRGDEVRAIKDEPGFRLAINPPFPAKHLYQQHRQPHDPPVQSRSICYEDDTNQWVSSLSTTTWASVSSYAKAMILNHFINTEQTSRLSTALNRYVGGSRLQDLLTQSPHTPVAGCTTTFRRIGDRWLVLTNNSHHFVACVDIWDLGAFNVHIVVHTTESAVAGVGEDAPFKDRFPVTTQLAHVALAAVAPLVFDVQPQQQLQPQQQPQHQGGDDDGNGDEGDDMDDGNGGEGSGGEDAAAEEGNGGGGGEDSASP</sequence>
<keyword evidence="3" id="KW-1185">Reference proteome</keyword>
<dbReference type="VEuPathDB" id="CryptoDB:Vbra_13103"/>
<dbReference type="PhylomeDB" id="A0A0G4ETT6"/>
<proteinExistence type="predicted"/>